<comment type="caution">
    <text evidence="3">The sequence shown here is derived from an EMBL/GenBank/DDBJ whole genome shotgun (WGS) entry which is preliminary data.</text>
</comment>
<feature type="chain" id="PRO_5045143395" description="Aspartyl protease" evidence="2">
    <location>
        <begin position="44"/>
        <end position="386"/>
    </location>
</feature>
<evidence type="ECO:0008006" key="5">
    <source>
        <dbReference type="Google" id="ProtNLM"/>
    </source>
</evidence>
<reference evidence="4" key="1">
    <citation type="journal article" date="2019" name="Int. J. Syst. Evol. Microbiol.">
        <title>The Global Catalogue of Microorganisms (GCM) 10K type strain sequencing project: providing services to taxonomists for standard genome sequencing and annotation.</title>
        <authorList>
            <consortium name="The Broad Institute Genomics Platform"/>
            <consortium name="The Broad Institute Genome Sequencing Center for Infectious Disease"/>
            <person name="Wu L."/>
            <person name="Ma J."/>
        </authorList>
    </citation>
    <scope>NUCLEOTIDE SEQUENCE [LARGE SCALE GENOMIC DNA]</scope>
    <source>
        <strain evidence="4">CCUG 56108</strain>
    </source>
</reference>
<feature type="region of interest" description="Disordered" evidence="1">
    <location>
        <begin position="1"/>
        <end position="20"/>
    </location>
</feature>
<dbReference type="SUPFAM" id="SSF50630">
    <property type="entry name" value="Acid proteases"/>
    <property type="match status" value="1"/>
</dbReference>
<feature type="compositionally biased region" description="Polar residues" evidence="1">
    <location>
        <begin position="200"/>
        <end position="211"/>
    </location>
</feature>
<dbReference type="EMBL" id="JBHTND010000016">
    <property type="protein sequence ID" value="MFD1302551.1"/>
    <property type="molecule type" value="Genomic_DNA"/>
</dbReference>
<feature type="region of interest" description="Disordered" evidence="1">
    <location>
        <begin position="197"/>
        <end position="218"/>
    </location>
</feature>
<evidence type="ECO:0000313" key="4">
    <source>
        <dbReference type="Proteomes" id="UP001597176"/>
    </source>
</evidence>
<dbReference type="InterPro" id="IPR021109">
    <property type="entry name" value="Peptidase_aspartic_dom_sf"/>
</dbReference>
<evidence type="ECO:0000256" key="2">
    <source>
        <dbReference type="SAM" id="SignalP"/>
    </source>
</evidence>
<organism evidence="3 4">
    <name type="scientific">Methylobacterium marchantiae</name>
    <dbReference type="NCBI Taxonomy" id="600331"/>
    <lineage>
        <taxon>Bacteria</taxon>
        <taxon>Pseudomonadati</taxon>
        <taxon>Pseudomonadota</taxon>
        <taxon>Alphaproteobacteria</taxon>
        <taxon>Hyphomicrobiales</taxon>
        <taxon>Methylobacteriaceae</taxon>
        <taxon>Methylobacterium</taxon>
    </lineage>
</organism>
<keyword evidence="4" id="KW-1185">Reference proteome</keyword>
<accession>A0ABW3X0U5</accession>
<gene>
    <name evidence="3" type="ORF">ACFQ4G_13320</name>
</gene>
<feature type="signal peptide" evidence="2">
    <location>
        <begin position="1"/>
        <end position="43"/>
    </location>
</feature>
<dbReference type="Proteomes" id="UP001597176">
    <property type="component" value="Unassembled WGS sequence"/>
</dbReference>
<evidence type="ECO:0000313" key="3">
    <source>
        <dbReference type="EMBL" id="MFD1302551.1"/>
    </source>
</evidence>
<proteinExistence type="predicted"/>
<name>A0ABW3X0U5_9HYPH</name>
<protein>
    <recommendedName>
        <fullName evidence="5">Aspartyl protease</fullName>
    </recommendedName>
</protein>
<sequence length="386" mass="40706">MSNGEEHRLPVAPSKAKRSARARPAALAIGLAALSLAPHPAGAGERPRYDGFHQGTFLSFLNAPQDGAEMTRLNAPEDGAEMTHSPRLGLSFGGEVRPVQMDTGSTGIVVSASRIPGFDSLPSRPGRLTYSSSGRIMIGRWVTLPVTLVGRNEASVTTAPIPVLAVTRIDCTDGARNCTPATMPEHVAMMGVGFGREGDAQSQSTPETNPLLNLAPDGRSPARRGYVVTREGVHVGLTGANTRGDIRFVKLDPHPDIPGEWQGVPVCITVNGRAPGACGRALVDTGVSVMYLTLPREAVSGAVATDDDGRSQLLPGTRLGFSFPGQGAEPAAAYDIVVGDTSPLSPDKVTLNTRRPEPFVNTGLRFLDGFDVLYDADGGYFGFRRK</sequence>
<keyword evidence="2" id="KW-0732">Signal</keyword>
<evidence type="ECO:0000256" key="1">
    <source>
        <dbReference type="SAM" id="MobiDB-lite"/>
    </source>
</evidence>